<feature type="disulfide bond" evidence="1">
    <location>
        <begin position="255"/>
        <end position="265"/>
    </location>
</feature>
<name>A0A6J3LWR9_9PEZI</name>
<gene>
    <name evidence="4" type="ORF">K489DRAFT_383319</name>
</gene>
<feature type="disulfide bond" evidence="1">
    <location>
        <begin position="101"/>
        <end position="106"/>
    </location>
</feature>
<evidence type="ECO:0000256" key="2">
    <source>
        <dbReference type="SAM" id="MobiDB-lite"/>
    </source>
</evidence>
<proteinExistence type="predicted"/>
<dbReference type="OrthoDB" id="430315at2759"/>
<feature type="region of interest" description="Disordered" evidence="2">
    <location>
        <begin position="1"/>
        <end position="27"/>
    </location>
</feature>
<dbReference type="GeneID" id="54363370"/>
<dbReference type="InterPro" id="IPR001938">
    <property type="entry name" value="Thaumatin"/>
</dbReference>
<reference evidence="4" key="3">
    <citation type="submission" date="2025-08" db="UniProtKB">
        <authorList>
            <consortium name="RefSeq"/>
        </authorList>
    </citation>
    <scope>IDENTIFICATION</scope>
    <source>
        <strain evidence="4">CBS 342.82</strain>
    </source>
</reference>
<dbReference type="Gene3D" id="2.60.110.10">
    <property type="entry name" value="Thaumatin"/>
    <property type="match status" value="1"/>
</dbReference>
<dbReference type="SMART" id="SM00205">
    <property type="entry name" value="THN"/>
    <property type="match status" value="1"/>
</dbReference>
<reference evidence="4" key="1">
    <citation type="submission" date="2020-01" db="EMBL/GenBank/DDBJ databases">
        <authorList>
            <consortium name="DOE Joint Genome Institute"/>
            <person name="Haridas S."/>
            <person name="Albert R."/>
            <person name="Binder M."/>
            <person name="Bloem J."/>
            <person name="Labutti K."/>
            <person name="Salamov A."/>
            <person name="Andreopoulos B."/>
            <person name="Baker S.E."/>
            <person name="Barry K."/>
            <person name="Bills G."/>
            <person name="Bluhm B.H."/>
            <person name="Cannon C."/>
            <person name="Castanera R."/>
            <person name="Culley D.E."/>
            <person name="Daum C."/>
            <person name="Ezra D."/>
            <person name="Gonzalez J.B."/>
            <person name="Henrissat B."/>
            <person name="Kuo A."/>
            <person name="Liang C."/>
            <person name="Lipzen A."/>
            <person name="Lutzoni F."/>
            <person name="Magnuson J."/>
            <person name="Mondo S."/>
            <person name="Nolan M."/>
            <person name="Ohm R."/>
            <person name="Pangilinan J."/>
            <person name="Park H.-J."/>
            <person name="Ramirez L."/>
            <person name="Alfaro M."/>
            <person name="Sun H."/>
            <person name="Tritt A."/>
            <person name="Yoshinaga Y."/>
            <person name="Zwiers L.-H."/>
            <person name="Turgeon B.G."/>
            <person name="Goodwin S.B."/>
            <person name="Spatafora J.W."/>
            <person name="Crous P.W."/>
            <person name="Grigoriev I.V."/>
        </authorList>
    </citation>
    <scope>NUCLEOTIDE SEQUENCE</scope>
    <source>
        <strain evidence="4">CBS 342.82</strain>
    </source>
</reference>
<dbReference type="RefSeq" id="XP_033456780.1">
    <property type="nucleotide sequence ID" value="XM_033605570.1"/>
</dbReference>
<evidence type="ECO:0000313" key="4">
    <source>
        <dbReference type="RefSeq" id="XP_033456780.1"/>
    </source>
</evidence>
<dbReference type="InterPro" id="IPR037176">
    <property type="entry name" value="Osmotin/thaumatin-like_sf"/>
</dbReference>
<dbReference type="PIRSF" id="PIRSF002703">
    <property type="entry name" value="Thaumatin"/>
    <property type="match status" value="1"/>
</dbReference>
<feature type="compositionally biased region" description="Polar residues" evidence="2">
    <location>
        <begin position="1"/>
        <end position="10"/>
    </location>
</feature>
<keyword evidence="1" id="KW-1015">Disulfide bond</keyword>
<accession>A0A6J3LWR9</accession>
<dbReference type="PROSITE" id="PS51367">
    <property type="entry name" value="THAUMATIN_2"/>
    <property type="match status" value="1"/>
</dbReference>
<dbReference type="PRINTS" id="PR00347">
    <property type="entry name" value="THAUMATIN"/>
</dbReference>
<organism evidence="4">
    <name type="scientific">Dissoconium aciculare CBS 342.82</name>
    <dbReference type="NCBI Taxonomy" id="1314786"/>
    <lineage>
        <taxon>Eukaryota</taxon>
        <taxon>Fungi</taxon>
        <taxon>Dikarya</taxon>
        <taxon>Ascomycota</taxon>
        <taxon>Pezizomycotina</taxon>
        <taxon>Dothideomycetes</taxon>
        <taxon>Dothideomycetidae</taxon>
        <taxon>Mycosphaerellales</taxon>
        <taxon>Dissoconiaceae</taxon>
        <taxon>Dissoconium</taxon>
    </lineage>
</organism>
<feature type="disulfide bond" evidence="1">
    <location>
        <begin position="38"/>
        <end position="306"/>
    </location>
</feature>
<dbReference type="PANTHER" id="PTHR31048">
    <property type="entry name" value="OS03G0233200 PROTEIN"/>
    <property type="match status" value="1"/>
</dbReference>
<dbReference type="Pfam" id="PF00314">
    <property type="entry name" value="Thaumatin"/>
    <property type="match status" value="1"/>
</dbReference>
<feature type="disulfide bond" evidence="1">
    <location>
        <begin position="85"/>
        <end position="96"/>
    </location>
</feature>
<feature type="disulfide bond" evidence="1">
    <location>
        <begin position="163"/>
        <end position="278"/>
    </location>
</feature>
<keyword evidence="3" id="KW-1185">Reference proteome</keyword>
<reference evidence="4" key="2">
    <citation type="submission" date="2020-04" db="EMBL/GenBank/DDBJ databases">
        <authorList>
            <consortium name="NCBI Genome Project"/>
        </authorList>
    </citation>
    <scope>NUCLEOTIDE SEQUENCE</scope>
    <source>
        <strain evidence="4">CBS 342.82</strain>
    </source>
</reference>
<feature type="disulfide bond" evidence="1">
    <location>
        <begin position="245"/>
        <end position="254"/>
    </location>
</feature>
<feature type="disulfide bond" evidence="1">
    <location>
        <begin position="209"/>
        <end position="241"/>
    </location>
</feature>
<dbReference type="SUPFAM" id="SSF49870">
    <property type="entry name" value="Osmotin, thaumatin-like protein"/>
    <property type="match status" value="1"/>
</dbReference>
<evidence type="ECO:0000313" key="3">
    <source>
        <dbReference type="Proteomes" id="UP000504637"/>
    </source>
</evidence>
<protein>
    <submittedName>
        <fullName evidence="4">Osmotin, thaumatin-like protein</fullName>
    </submittedName>
</protein>
<evidence type="ECO:0000256" key="1">
    <source>
        <dbReference type="PIRSR" id="PIRSR002703-1"/>
    </source>
</evidence>
<sequence length="318" mass="33765">MMAMLSTQRSLAEHHMSRPVVSRQNSGSDVSLTISNWCAETIWPGIVTQGGHGPTATGFELSPRANRTLQVGGDWQGRVWGRTNCTFNSGQNKASCTTGECGQLVCHQAGNPPATLAEFTMNGGQSQTFYDISLVDGYNLPMAIVLLPNGGSTSSGSASNPSCVGSLQGFVASSSYNPYSNGQVFLGTTSSDPLPFDKEVTASSLSSWCPWDLQVAPPLAPGDGVYPYPETNIQRPAFAPCLSACAKYNSPQYCCTGQYDGPHKCAANYYAKAAKDICPDAYSYAYDDQDSTFIVPTGDSFQVIFCPGGRSTNIIASK</sequence>
<dbReference type="AlphaFoldDB" id="A0A6J3LWR9"/>
<dbReference type="Proteomes" id="UP000504637">
    <property type="component" value="Unplaced"/>
</dbReference>